<reference evidence="4 5" key="1">
    <citation type="submission" date="2018-07" db="EMBL/GenBank/DDBJ databases">
        <title>Genomic Encyclopedia of Type Strains, Phase IV (KMG-IV): sequencing the most valuable type-strain genomes for metagenomic binning, comparative biology and taxonomic classification.</title>
        <authorList>
            <person name="Goeker M."/>
        </authorList>
    </citation>
    <scope>NUCLEOTIDE SEQUENCE [LARGE SCALE GENOMIC DNA]</scope>
    <source>
        <strain evidence="4 5">DSM 27696</strain>
    </source>
</reference>
<dbReference type="AlphaFoldDB" id="A0A368XWK8"/>
<organism evidence="4 5">
    <name type="scientific">Saliterribacillus persicus</name>
    <dbReference type="NCBI Taxonomy" id="930114"/>
    <lineage>
        <taxon>Bacteria</taxon>
        <taxon>Bacillati</taxon>
        <taxon>Bacillota</taxon>
        <taxon>Bacilli</taxon>
        <taxon>Bacillales</taxon>
        <taxon>Bacillaceae</taxon>
        <taxon>Saliterribacillus</taxon>
    </lineage>
</organism>
<keyword evidence="2" id="KW-0812">Transmembrane</keyword>
<dbReference type="Pfam" id="PF13240">
    <property type="entry name" value="Zn_Ribbon_1"/>
    <property type="match status" value="1"/>
</dbReference>
<keyword evidence="2" id="KW-1133">Transmembrane helix</keyword>
<sequence>MHYCPYCGSLVIEEEKYCMKCGKELPSDFDERVTSSKSKWKWWKYPIIISLVIALFITVLFVRTQQQENDAQELYQQAEEMALIGDYQTSKEYIEQALDHKNNFPTAKAVLDFLKIAIESKNTINDIDALAKNQNYEEALDKLTAIENNISGFKGDLINKLNTTVSDYRNNILYQQAEHKLTNDLSKDELKELLWEVEEITDEKAEVIKEAIQEKIVAHTSNHATELLKENQFNQAMLVVEDGLIYAEESEQLQSLKTTVEKEKIAFETAQEERIEQALTIYEQEDEINRNQAVEVLNVNASVSTNEITVTGEIKSVATVPINSILVSYQLKNNDTQILENDVYVFPETLYPDEKGKFEFTHFNKEIKNNDLTAEVTKITWFID</sequence>
<protein>
    <recommendedName>
        <fullName evidence="3">Zinc-ribbon domain-containing protein</fullName>
    </recommendedName>
</protein>
<evidence type="ECO:0000313" key="5">
    <source>
        <dbReference type="Proteomes" id="UP000252585"/>
    </source>
</evidence>
<evidence type="ECO:0000256" key="2">
    <source>
        <dbReference type="SAM" id="Phobius"/>
    </source>
</evidence>
<proteinExistence type="predicted"/>
<feature type="transmembrane region" description="Helical" evidence="2">
    <location>
        <begin position="42"/>
        <end position="62"/>
    </location>
</feature>
<evidence type="ECO:0000256" key="1">
    <source>
        <dbReference type="SAM" id="Coils"/>
    </source>
</evidence>
<name>A0A368XWK8_9BACI</name>
<keyword evidence="5" id="KW-1185">Reference proteome</keyword>
<dbReference type="EMBL" id="QPJJ01000005">
    <property type="protein sequence ID" value="RCW71849.1"/>
    <property type="molecule type" value="Genomic_DNA"/>
</dbReference>
<accession>A0A368XWK8</accession>
<dbReference type="Proteomes" id="UP000252585">
    <property type="component" value="Unassembled WGS sequence"/>
</dbReference>
<gene>
    <name evidence="4" type="ORF">DFR57_10531</name>
</gene>
<feature type="coiled-coil region" evidence="1">
    <location>
        <begin position="183"/>
        <end position="210"/>
    </location>
</feature>
<feature type="coiled-coil region" evidence="1">
    <location>
        <begin position="246"/>
        <end position="273"/>
    </location>
</feature>
<keyword evidence="2" id="KW-0472">Membrane</keyword>
<keyword evidence="1" id="KW-0175">Coiled coil</keyword>
<feature type="domain" description="Zinc-ribbon" evidence="3">
    <location>
        <begin position="3"/>
        <end position="25"/>
    </location>
</feature>
<comment type="caution">
    <text evidence="4">The sequence shown here is derived from an EMBL/GenBank/DDBJ whole genome shotgun (WGS) entry which is preliminary data.</text>
</comment>
<dbReference type="InterPro" id="IPR026870">
    <property type="entry name" value="Zinc_ribbon_dom"/>
</dbReference>
<evidence type="ECO:0000313" key="4">
    <source>
        <dbReference type="EMBL" id="RCW71849.1"/>
    </source>
</evidence>
<evidence type="ECO:0000259" key="3">
    <source>
        <dbReference type="Pfam" id="PF13240"/>
    </source>
</evidence>